<dbReference type="PROSITE" id="PS51257">
    <property type="entry name" value="PROKAR_LIPOPROTEIN"/>
    <property type="match status" value="1"/>
</dbReference>
<keyword evidence="1" id="KW-0812">Transmembrane</keyword>
<evidence type="ECO:0000313" key="3">
    <source>
        <dbReference type="Proteomes" id="UP000276133"/>
    </source>
</evidence>
<feature type="transmembrane region" description="Helical" evidence="1">
    <location>
        <begin position="31"/>
        <end position="53"/>
    </location>
</feature>
<name>A0A3M7RUB6_BRAPC</name>
<proteinExistence type="predicted"/>
<dbReference type="AlphaFoldDB" id="A0A3M7RUB6"/>
<organism evidence="2 3">
    <name type="scientific">Brachionus plicatilis</name>
    <name type="common">Marine rotifer</name>
    <name type="synonym">Brachionus muelleri</name>
    <dbReference type="NCBI Taxonomy" id="10195"/>
    <lineage>
        <taxon>Eukaryota</taxon>
        <taxon>Metazoa</taxon>
        <taxon>Spiralia</taxon>
        <taxon>Gnathifera</taxon>
        <taxon>Rotifera</taxon>
        <taxon>Eurotatoria</taxon>
        <taxon>Monogononta</taxon>
        <taxon>Pseudotrocha</taxon>
        <taxon>Ploima</taxon>
        <taxon>Brachionidae</taxon>
        <taxon>Brachionus</taxon>
    </lineage>
</organism>
<keyword evidence="1" id="KW-1133">Transmembrane helix</keyword>
<sequence length="209" mass="24565">MSYRCMCWSEAPVPCFLHASSMSCWAFSSRLWYTSLTLSIFFDIRLIWMAIFLMKCSSWLSRSDSISCIWLHASMDSSCQSCLASSNDEQALWYLLSDFSSWSRDLLIWDSNFWISLLLGGLPATPFCASSKLTDLFQWFYQNFSKFTGISVILPEFNGFYGKIVKKIVIFLNYNFNYLIYQNDLYIYYIFQLLVIEIVIEKNDDWSNH</sequence>
<reference evidence="2 3" key="1">
    <citation type="journal article" date="2018" name="Sci. Rep.">
        <title>Genomic signatures of local adaptation to the degree of environmental predictability in rotifers.</title>
        <authorList>
            <person name="Franch-Gras L."/>
            <person name="Hahn C."/>
            <person name="Garcia-Roger E.M."/>
            <person name="Carmona M.J."/>
            <person name="Serra M."/>
            <person name="Gomez A."/>
        </authorList>
    </citation>
    <scope>NUCLEOTIDE SEQUENCE [LARGE SCALE GENOMIC DNA]</scope>
    <source>
        <strain evidence="2">HYR1</strain>
    </source>
</reference>
<evidence type="ECO:0000313" key="2">
    <source>
        <dbReference type="EMBL" id="RNA27020.1"/>
    </source>
</evidence>
<dbReference type="EMBL" id="REGN01002614">
    <property type="protein sequence ID" value="RNA27020.1"/>
    <property type="molecule type" value="Genomic_DNA"/>
</dbReference>
<dbReference type="Proteomes" id="UP000276133">
    <property type="component" value="Unassembled WGS sequence"/>
</dbReference>
<accession>A0A3M7RUB6</accession>
<protein>
    <submittedName>
        <fullName evidence="2">Uncharacterized protein</fullName>
    </submittedName>
</protein>
<comment type="caution">
    <text evidence="2">The sequence shown here is derived from an EMBL/GenBank/DDBJ whole genome shotgun (WGS) entry which is preliminary data.</text>
</comment>
<keyword evidence="1" id="KW-0472">Membrane</keyword>
<keyword evidence="3" id="KW-1185">Reference proteome</keyword>
<gene>
    <name evidence="2" type="ORF">BpHYR1_025150</name>
</gene>
<evidence type="ECO:0000256" key="1">
    <source>
        <dbReference type="SAM" id="Phobius"/>
    </source>
</evidence>